<dbReference type="PIRSF" id="PIRSF029792">
    <property type="entry name" value="Pro_racemase"/>
    <property type="match status" value="1"/>
</dbReference>
<dbReference type="GO" id="GO:0018112">
    <property type="term" value="F:proline racemase activity"/>
    <property type="evidence" value="ECO:0007669"/>
    <property type="project" value="UniProtKB-EC"/>
</dbReference>
<proteinExistence type="inferred from homology"/>
<keyword evidence="2" id="KW-0413">Isomerase</keyword>
<dbReference type="AlphaFoldDB" id="D3P8P9"/>
<evidence type="ECO:0000313" key="3">
    <source>
        <dbReference type="Proteomes" id="UP000001520"/>
    </source>
</evidence>
<dbReference type="HOGENOM" id="CLU_036729_0_0_0"/>
<evidence type="ECO:0000256" key="1">
    <source>
        <dbReference type="ARBA" id="ARBA00007529"/>
    </source>
</evidence>
<dbReference type="RefSeq" id="WP_013008335.1">
    <property type="nucleotide sequence ID" value="NC_013939.1"/>
</dbReference>
<dbReference type="InterPro" id="IPR008794">
    <property type="entry name" value="Pro_racemase_fam"/>
</dbReference>
<sequence length="348" mass="39543">MWGKEKFDEFKIDKNKGLAIKTIDLHTGGEPLRVIYDGIPDIKANSVLEFRRIMKENYDYIRETVILEPRGHADMYGAILLPPYREGVDFGVIFLHNEGYSTMCGHGIIALIKLAYELKLIDFKEPITEIKIDTPAGIVTAFAEISDGKLDKYYFRNVPSFIYKSNCSVYIDGLGDVVFDIAFGGAYYAYVNVKNLNISLDKENVQQLINLGRKIKMAVMNKCEIKHPEYDDLSFLYGVIFYDGNNGKDKVSKNVCIFADGEVDRSPTGTGVSGRMALHYFKNEIQKDDEIVVESIVGSKFKGRIYSVVDFYGYKSVIPEVEGKAHIIGKNEFFVDNEDEIKYGFFMR</sequence>
<dbReference type="EC" id="5.1.1.4" evidence="2"/>
<accession>D3P8P9</accession>
<comment type="similarity">
    <text evidence="1">Belongs to the proline racemase family.</text>
</comment>
<dbReference type="STRING" id="639282.DEFDS_1631"/>
<reference evidence="2 3" key="1">
    <citation type="journal article" date="2010" name="DNA Res.">
        <title>Bacterial lifestyle in a deep-sea hydrothermal vent chimney revealed by the genome sequence of the thermophilic bacterium Deferribacter desulfuricans SSM1.</title>
        <authorList>
            <person name="Takaki Y."/>
            <person name="Shimamura S."/>
            <person name="Nakagawa S."/>
            <person name="Fukuhara Y."/>
            <person name="Horikawa H."/>
            <person name="Ankai A."/>
            <person name="Harada T."/>
            <person name="Hosoyama A."/>
            <person name="Oguchi A."/>
            <person name="Fukui S."/>
            <person name="Fujita N."/>
            <person name="Takami H."/>
            <person name="Takai K."/>
        </authorList>
    </citation>
    <scope>NUCLEOTIDE SEQUENCE [LARGE SCALE GENOMIC DNA]</scope>
    <source>
        <strain evidence="3">DSM 14783 / JCM 11476 / NBRC 101012 / SSM1</strain>
    </source>
</reference>
<dbReference type="FunFam" id="3.10.310.10:FF:000003">
    <property type="entry name" value="Proline racemase"/>
    <property type="match status" value="1"/>
</dbReference>
<evidence type="ECO:0000313" key="2">
    <source>
        <dbReference type="EMBL" id="BAI81089.1"/>
    </source>
</evidence>
<organism evidence="2 3">
    <name type="scientific">Deferribacter desulfuricans (strain DSM 14783 / JCM 11476 / NBRC 101012 / SSM1)</name>
    <dbReference type="NCBI Taxonomy" id="639282"/>
    <lineage>
        <taxon>Bacteria</taxon>
        <taxon>Pseudomonadati</taxon>
        <taxon>Deferribacterota</taxon>
        <taxon>Deferribacteres</taxon>
        <taxon>Deferribacterales</taxon>
        <taxon>Deferribacteraceae</taxon>
        <taxon>Deferribacter</taxon>
    </lineage>
</organism>
<dbReference type="GO" id="GO:0047580">
    <property type="term" value="F:4-hydroxyproline epimerase activity"/>
    <property type="evidence" value="ECO:0007669"/>
    <property type="project" value="TreeGrafter"/>
</dbReference>
<dbReference type="eggNOG" id="COG3938">
    <property type="taxonomic scope" value="Bacteria"/>
</dbReference>
<dbReference type="PANTHER" id="PTHR33442:SF1">
    <property type="entry name" value="TRANS-3-HYDROXY-L-PROLINE DEHYDRATASE"/>
    <property type="match status" value="1"/>
</dbReference>
<dbReference type="Gene3D" id="3.10.310.10">
    <property type="entry name" value="Diaminopimelate Epimerase, Chain A, domain 1"/>
    <property type="match status" value="2"/>
</dbReference>
<keyword evidence="3" id="KW-1185">Reference proteome</keyword>
<dbReference type="Proteomes" id="UP000001520">
    <property type="component" value="Chromosome"/>
</dbReference>
<name>D3P8P9_DEFDS</name>
<dbReference type="OrthoDB" id="181267at2"/>
<dbReference type="Pfam" id="PF05544">
    <property type="entry name" value="Pro_racemase"/>
    <property type="match status" value="1"/>
</dbReference>
<protein>
    <submittedName>
        <fullName evidence="2">Proline racemase</fullName>
        <ecNumber evidence="2">5.1.1.4</ecNumber>
    </submittedName>
</protein>
<dbReference type="KEGG" id="ddf:DEFDS_1631"/>
<dbReference type="SUPFAM" id="SSF54506">
    <property type="entry name" value="Diaminopimelate epimerase-like"/>
    <property type="match status" value="1"/>
</dbReference>
<gene>
    <name evidence="2" type="ordered locus">DEFDS_1631</name>
</gene>
<dbReference type="SFLD" id="SFLDS00028">
    <property type="entry name" value="Proline_Racemase"/>
    <property type="match status" value="1"/>
</dbReference>
<dbReference type="EMBL" id="AP011529">
    <property type="protein sequence ID" value="BAI81089.1"/>
    <property type="molecule type" value="Genomic_DNA"/>
</dbReference>
<dbReference type="PANTHER" id="PTHR33442">
    <property type="entry name" value="TRANS-3-HYDROXY-L-PROLINE DEHYDRATASE"/>
    <property type="match status" value="1"/>
</dbReference>